<evidence type="ECO:0000313" key="2">
    <source>
        <dbReference type="EMBL" id="MDR6292409.1"/>
    </source>
</evidence>
<evidence type="ECO:0000256" key="1">
    <source>
        <dbReference type="SAM" id="MobiDB-lite"/>
    </source>
</evidence>
<dbReference type="InterPro" id="IPR019268">
    <property type="entry name" value="DUF2278"/>
</dbReference>
<organism evidence="2 3">
    <name type="scientific">Inquilinus ginsengisoli</name>
    <dbReference type="NCBI Taxonomy" id="363840"/>
    <lineage>
        <taxon>Bacteria</taxon>
        <taxon>Pseudomonadati</taxon>
        <taxon>Pseudomonadota</taxon>
        <taxon>Alphaproteobacteria</taxon>
        <taxon>Rhodospirillales</taxon>
        <taxon>Rhodospirillaceae</taxon>
        <taxon>Inquilinus</taxon>
    </lineage>
</organism>
<dbReference type="Proteomes" id="UP001262410">
    <property type="component" value="Unassembled WGS sequence"/>
</dbReference>
<accession>A0ABU1JWL4</accession>
<protein>
    <submittedName>
        <fullName evidence="2">Uncharacterized protein YukJ</fullName>
    </submittedName>
</protein>
<feature type="compositionally biased region" description="Basic residues" evidence="1">
    <location>
        <begin position="213"/>
        <end position="224"/>
    </location>
</feature>
<reference evidence="2 3" key="1">
    <citation type="submission" date="2023-07" db="EMBL/GenBank/DDBJ databases">
        <title>Sorghum-associated microbial communities from plants grown in Nebraska, USA.</title>
        <authorList>
            <person name="Schachtman D."/>
        </authorList>
    </citation>
    <scope>NUCLEOTIDE SEQUENCE [LARGE SCALE GENOMIC DNA]</scope>
    <source>
        <strain evidence="2 3">584</strain>
    </source>
</reference>
<keyword evidence="3" id="KW-1185">Reference proteome</keyword>
<evidence type="ECO:0000313" key="3">
    <source>
        <dbReference type="Proteomes" id="UP001262410"/>
    </source>
</evidence>
<dbReference type="RefSeq" id="WP_309798485.1">
    <property type="nucleotide sequence ID" value="NZ_JAVDPW010000009.1"/>
</dbReference>
<comment type="caution">
    <text evidence="2">The sequence shown here is derived from an EMBL/GenBank/DDBJ whole genome shotgun (WGS) entry which is preliminary data.</text>
</comment>
<name>A0ABU1JWL4_9PROT</name>
<sequence>MPIERYGVLKGRPVDRRLATDDSDHYQIRVDDGARDHRIAINVRGSSWPSLVEYLLDTDFDHVLTAQVAALPLGLTLIAPGLGLDYVRQALFDRSHMRPLPATRPGPDNDLNEKIDSIVARAIGEPGAMLYAFGEPFGPDPVTDRTFGFTPSRGMHDVHMNQGSPEGRFLGDNGLGQDGAVLVSFPQGRWSALFLKFQSQAWRTDDATGHPRQPVRARQRRLQD</sequence>
<dbReference type="Pfam" id="PF10042">
    <property type="entry name" value="DUF2278"/>
    <property type="match status" value="1"/>
</dbReference>
<proteinExistence type="predicted"/>
<gene>
    <name evidence="2" type="ORF">E9232_004949</name>
</gene>
<dbReference type="EMBL" id="JAVDPW010000009">
    <property type="protein sequence ID" value="MDR6292409.1"/>
    <property type="molecule type" value="Genomic_DNA"/>
</dbReference>
<feature type="region of interest" description="Disordered" evidence="1">
    <location>
        <begin position="205"/>
        <end position="224"/>
    </location>
</feature>